<evidence type="ECO:0000313" key="1">
    <source>
        <dbReference type="EMBL" id="QHT75509.1"/>
    </source>
</evidence>
<proteinExistence type="predicted"/>
<dbReference type="EMBL" id="MN739879">
    <property type="protein sequence ID" value="QHT75509.1"/>
    <property type="molecule type" value="Genomic_DNA"/>
</dbReference>
<organism evidence="1">
    <name type="scientific">viral metagenome</name>
    <dbReference type="NCBI Taxonomy" id="1070528"/>
    <lineage>
        <taxon>unclassified sequences</taxon>
        <taxon>metagenomes</taxon>
        <taxon>organismal metagenomes</taxon>
    </lineage>
</organism>
<name>A0A6C0H4W6_9ZZZZ</name>
<protein>
    <submittedName>
        <fullName evidence="1">Uncharacterized protein</fullName>
    </submittedName>
</protein>
<reference evidence="1" key="1">
    <citation type="journal article" date="2020" name="Nature">
        <title>Giant virus diversity and host interactions through global metagenomics.</title>
        <authorList>
            <person name="Schulz F."/>
            <person name="Roux S."/>
            <person name="Paez-Espino D."/>
            <person name="Jungbluth S."/>
            <person name="Walsh D.A."/>
            <person name="Denef V.J."/>
            <person name="McMahon K.D."/>
            <person name="Konstantinidis K.T."/>
            <person name="Eloe-Fadrosh E.A."/>
            <person name="Kyrpides N.C."/>
            <person name="Woyke T."/>
        </authorList>
    </citation>
    <scope>NUCLEOTIDE SEQUENCE</scope>
    <source>
        <strain evidence="1">GVMAG-M-3300023179-71</strain>
    </source>
</reference>
<accession>A0A6C0H4W6</accession>
<sequence length="131" mass="15262">MENKIKMSKPDNSVNPVNPLNYNESYYHNSKTYMFNIFTLKEVLQSDKFQYGDIKIFYVSYKKKYFKKSYILSGLDNMLRTVLNLSTHLGITVIYNALAYTFKVLGDTCDLIYYGTIAIYKCIVSLDNILP</sequence>
<dbReference type="AlphaFoldDB" id="A0A6C0H4W6"/>